<dbReference type="EMBL" id="JOPA01000015">
    <property type="protein sequence ID" value="OUI94583.1"/>
    <property type="molecule type" value="Genomic_DNA"/>
</dbReference>
<dbReference type="Pfam" id="PF00830">
    <property type="entry name" value="Ribosomal_L28"/>
    <property type="match status" value="1"/>
</dbReference>
<evidence type="ECO:0000256" key="1">
    <source>
        <dbReference type="ARBA" id="ARBA00008760"/>
    </source>
</evidence>
<evidence type="ECO:0000313" key="7">
    <source>
        <dbReference type="EMBL" id="GEN03353.1"/>
    </source>
</evidence>
<evidence type="ECO:0000256" key="3">
    <source>
        <dbReference type="ARBA" id="ARBA00023274"/>
    </source>
</evidence>
<evidence type="ECO:0000313" key="9">
    <source>
        <dbReference type="Proteomes" id="UP000032673"/>
    </source>
</evidence>
<dbReference type="HAMAP" id="MF_00373">
    <property type="entry name" value="Ribosomal_bL28"/>
    <property type="match status" value="1"/>
</dbReference>
<evidence type="ECO:0000256" key="2">
    <source>
        <dbReference type="ARBA" id="ARBA00022980"/>
    </source>
</evidence>
<comment type="similarity">
    <text evidence="1 5">Belongs to the bacterial ribosomal protein bL28 family.</text>
</comment>
<dbReference type="EMBL" id="BAMW01000007">
    <property type="protein sequence ID" value="GAN62371.1"/>
    <property type="molecule type" value="Genomic_DNA"/>
</dbReference>
<dbReference type="InterPro" id="IPR001383">
    <property type="entry name" value="Ribosomal_bL28_bact-type"/>
</dbReference>
<evidence type="ECO:0000313" key="8">
    <source>
        <dbReference type="EMBL" id="OUI94583.1"/>
    </source>
</evidence>
<reference evidence="7 11" key="4">
    <citation type="submission" date="2019-07" db="EMBL/GenBank/DDBJ databases">
        <title>Whole genome shotgun sequence of Acetobacter indonesiensis NBRC 16471.</title>
        <authorList>
            <person name="Hosoyama A."/>
            <person name="Uohara A."/>
            <person name="Ohji S."/>
            <person name="Ichikawa N."/>
        </authorList>
    </citation>
    <scope>NUCLEOTIDE SEQUENCE [LARGE SCALE GENOMIC DNA]</scope>
    <source>
        <strain evidence="7 11">NBRC 16471</strain>
    </source>
</reference>
<dbReference type="InterPro" id="IPR034704">
    <property type="entry name" value="Ribosomal_bL28/bL31-like_sf"/>
</dbReference>
<dbReference type="GO" id="GO:0022625">
    <property type="term" value="C:cytosolic large ribosomal subunit"/>
    <property type="evidence" value="ECO:0007669"/>
    <property type="project" value="TreeGrafter"/>
</dbReference>
<keyword evidence="9" id="KW-1185">Reference proteome</keyword>
<proteinExistence type="inferred from homology"/>
<keyword evidence="2 5" id="KW-0689">Ribosomal protein</keyword>
<dbReference type="Proteomes" id="UP000321104">
    <property type="component" value="Unassembled WGS sequence"/>
</dbReference>
<reference evidence="8" key="3">
    <citation type="submission" date="2014-06" db="EMBL/GenBank/DDBJ databases">
        <authorList>
            <person name="Ju J."/>
            <person name="Zhang J."/>
        </authorList>
    </citation>
    <scope>NUCLEOTIDE SEQUENCE [LARGE SCALE GENOMIC DNA]</scope>
    <source>
        <strain evidence="8">DmL_051</strain>
    </source>
</reference>
<dbReference type="GO" id="GO:0003735">
    <property type="term" value="F:structural constituent of ribosome"/>
    <property type="evidence" value="ECO:0007669"/>
    <property type="project" value="InterPro"/>
</dbReference>
<dbReference type="EMBL" id="BJXQ01000006">
    <property type="protein sequence ID" value="GEN03353.1"/>
    <property type="molecule type" value="Genomic_DNA"/>
</dbReference>
<protein>
    <recommendedName>
        <fullName evidence="4 5">Large ribosomal subunit protein bL28</fullName>
    </recommendedName>
</protein>
<dbReference type="Proteomes" id="UP000032673">
    <property type="component" value="Unassembled WGS sequence"/>
</dbReference>
<dbReference type="Proteomes" id="UP000194641">
    <property type="component" value="Unassembled WGS sequence"/>
</dbReference>
<comment type="caution">
    <text evidence="8">The sequence shown here is derived from an EMBL/GenBank/DDBJ whole genome shotgun (WGS) entry which is preliminary data.</text>
</comment>
<dbReference type="NCBIfam" id="TIGR00009">
    <property type="entry name" value="L28"/>
    <property type="match status" value="1"/>
</dbReference>
<evidence type="ECO:0000313" key="6">
    <source>
        <dbReference type="EMBL" id="GAN62371.1"/>
    </source>
</evidence>
<evidence type="ECO:0000313" key="11">
    <source>
        <dbReference type="Proteomes" id="UP000321104"/>
    </source>
</evidence>
<name>A0A252AVJ7_9PROT</name>
<gene>
    <name evidence="5 7" type="primary">rpmB</name>
    <name evidence="6" type="ORF">Abin_007_061</name>
    <name evidence="7" type="ORF">AIN02nite_13780</name>
    <name evidence="8" type="ORF">HK17_03305</name>
</gene>
<dbReference type="PANTHER" id="PTHR13528">
    <property type="entry name" value="39S RIBOSOMAL PROTEIN L28, MITOCHONDRIAL"/>
    <property type="match status" value="1"/>
</dbReference>
<dbReference type="Gene3D" id="2.30.170.40">
    <property type="entry name" value="Ribosomal protein L28/L24"/>
    <property type="match status" value="1"/>
</dbReference>
<sequence length="101" mass="11033">MSRRCQITGKGVLTGNNVSHANNKSRRRFLPNLQEASLLSDTLGSSVQLRVSTRGLRTIEHNGGLDAFLISTPNRKLPEEAQVIKRRVLRAQAKKQAAAGA</sequence>
<dbReference type="RefSeq" id="WP_048844911.1">
    <property type="nucleotide sequence ID" value="NZ_BAMW01000007.1"/>
</dbReference>
<evidence type="ECO:0000256" key="5">
    <source>
        <dbReference type="HAMAP-Rule" id="MF_00373"/>
    </source>
</evidence>
<accession>A0A252AVJ7</accession>
<dbReference type="PANTHER" id="PTHR13528:SF2">
    <property type="entry name" value="LARGE RIBOSOMAL SUBUNIT PROTEIN BL28M"/>
    <property type="match status" value="1"/>
</dbReference>
<reference evidence="10" key="2">
    <citation type="submission" date="2014-06" db="EMBL/GenBank/DDBJ databases">
        <authorList>
            <person name="Winans N.J."/>
            <person name="Newell P.D."/>
            <person name="Douglas A.E."/>
        </authorList>
    </citation>
    <scope>NUCLEOTIDE SEQUENCE [LARGE SCALE GENOMIC DNA]</scope>
</reference>
<evidence type="ECO:0000313" key="10">
    <source>
        <dbReference type="Proteomes" id="UP000194641"/>
    </source>
</evidence>
<dbReference type="AlphaFoldDB" id="A0A252AVJ7"/>
<dbReference type="GO" id="GO:0006412">
    <property type="term" value="P:translation"/>
    <property type="evidence" value="ECO:0007669"/>
    <property type="project" value="UniProtKB-UniRule"/>
</dbReference>
<dbReference type="InterPro" id="IPR026569">
    <property type="entry name" value="Ribosomal_bL28"/>
</dbReference>
<keyword evidence="3 5" id="KW-0687">Ribonucleoprotein</keyword>
<dbReference type="InterPro" id="IPR037147">
    <property type="entry name" value="Ribosomal_bL28_sf"/>
</dbReference>
<evidence type="ECO:0000256" key="4">
    <source>
        <dbReference type="ARBA" id="ARBA00035174"/>
    </source>
</evidence>
<organism evidence="8 10">
    <name type="scientific">Acetobacter indonesiensis</name>
    <dbReference type="NCBI Taxonomy" id="104101"/>
    <lineage>
        <taxon>Bacteria</taxon>
        <taxon>Pseudomonadati</taxon>
        <taxon>Pseudomonadota</taxon>
        <taxon>Alphaproteobacteria</taxon>
        <taxon>Acetobacterales</taxon>
        <taxon>Acetobacteraceae</taxon>
        <taxon>Acetobacter</taxon>
    </lineage>
</organism>
<reference evidence="6 9" key="1">
    <citation type="submission" date="2012-11" db="EMBL/GenBank/DDBJ databases">
        <title>Whole genome sequence of Acetobacter indonesiensis 5H-1.</title>
        <authorList>
            <person name="Azuma Y."/>
            <person name="Higashiura N."/>
            <person name="Hirakawa H."/>
            <person name="Matsushita K."/>
        </authorList>
    </citation>
    <scope>NUCLEOTIDE SEQUENCE [LARGE SCALE GENOMIC DNA]</scope>
    <source>
        <strain evidence="6 9">5H-1</strain>
    </source>
</reference>
<dbReference type="SUPFAM" id="SSF143800">
    <property type="entry name" value="L28p-like"/>
    <property type="match status" value="1"/>
</dbReference>